<dbReference type="GO" id="GO:0005886">
    <property type="term" value="C:plasma membrane"/>
    <property type="evidence" value="ECO:0007669"/>
    <property type="project" value="UniProtKB-SubCell"/>
</dbReference>
<gene>
    <name evidence="16" type="ORF">MIN45_P1704</name>
</gene>
<evidence type="ECO:0000256" key="9">
    <source>
        <dbReference type="ARBA" id="ARBA00022989"/>
    </source>
</evidence>
<dbReference type="Pfam" id="PF18075">
    <property type="entry name" value="FtsX_ECD"/>
    <property type="match status" value="1"/>
</dbReference>
<dbReference type="Proteomes" id="UP001321450">
    <property type="component" value="Chromosome"/>
</dbReference>
<comment type="similarity">
    <text evidence="2 12">Belongs to the ABC-4 integral membrane protein family. FtsX subfamily.</text>
</comment>
<evidence type="ECO:0000256" key="1">
    <source>
        <dbReference type="ARBA" id="ARBA00004429"/>
    </source>
</evidence>
<evidence type="ECO:0000313" key="16">
    <source>
        <dbReference type="EMBL" id="BCX89332.1"/>
    </source>
</evidence>
<evidence type="ECO:0000256" key="3">
    <source>
        <dbReference type="ARBA" id="ARBA00011160"/>
    </source>
</evidence>
<evidence type="ECO:0000256" key="6">
    <source>
        <dbReference type="ARBA" id="ARBA00022519"/>
    </source>
</evidence>
<dbReference type="NCBIfam" id="TIGR00439">
    <property type="entry name" value="FtsX_Gneg"/>
    <property type="match status" value="1"/>
</dbReference>
<evidence type="ECO:0000259" key="14">
    <source>
        <dbReference type="Pfam" id="PF02687"/>
    </source>
</evidence>
<evidence type="ECO:0000256" key="8">
    <source>
        <dbReference type="ARBA" id="ARBA00022692"/>
    </source>
</evidence>
<evidence type="ECO:0000256" key="11">
    <source>
        <dbReference type="ARBA" id="ARBA00023306"/>
    </source>
</evidence>
<organism evidence="16 17">
    <name type="scientific">Methylomarinovum tepidoasis</name>
    <dbReference type="NCBI Taxonomy" id="2840183"/>
    <lineage>
        <taxon>Bacteria</taxon>
        <taxon>Pseudomonadati</taxon>
        <taxon>Pseudomonadota</taxon>
        <taxon>Gammaproteobacteria</taxon>
        <taxon>Methylococcales</taxon>
        <taxon>Methylothermaceae</taxon>
        <taxon>Methylomarinovum</taxon>
    </lineage>
</organism>
<evidence type="ECO:0000256" key="2">
    <source>
        <dbReference type="ARBA" id="ARBA00007379"/>
    </source>
</evidence>
<dbReference type="AlphaFoldDB" id="A0AAU9CNZ5"/>
<dbReference type="Gene3D" id="3.30.70.3040">
    <property type="match status" value="1"/>
</dbReference>
<keyword evidence="7 12" id="KW-0132">Cell division</keyword>
<evidence type="ECO:0000256" key="7">
    <source>
        <dbReference type="ARBA" id="ARBA00022618"/>
    </source>
</evidence>
<accession>A0AAU9CNZ5</accession>
<dbReference type="InterPro" id="IPR047590">
    <property type="entry name" value="FtsX_proteobact-type"/>
</dbReference>
<feature type="transmembrane region" description="Helical" evidence="13">
    <location>
        <begin position="174"/>
        <end position="195"/>
    </location>
</feature>
<evidence type="ECO:0000256" key="13">
    <source>
        <dbReference type="SAM" id="Phobius"/>
    </source>
</evidence>
<evidence type="ECO:0000313" key="17">
    <source>
        <dbReference type="Proteomes" id="UP001321450"/>
    </source>
</evidence>
<dbReference type="EMBL" id="AP024718">
    <property type="protein sequence ID" value="BCX89332.1"/>
    <property type="molecule type" value="Genomic_DNA"/>
</dbReference>
<feature type="domain" description="ABC3 transporter permease C-terminal" evidence="14">
    <location>
        <begin position="182"/>
        <end position="298"/>
    </location>
</feature>
<dbReference type="GO" id="GO:0051301">
    <property type="term" value="P:cell division"/>
    <property type="evidence" value="ECO:0007669"/>
    <property type="project" value="UniProtKB-KW"/>
</dbReference>
<feature type="domain" description="FtsX extracellular" evidence="15">
    <location>
        <begin position="64"/>
        <end position="158"/>
    </location>
</feature>
<comment type="function">
    <text evidence="12">Part of the ABC transporter FtsEX involved in cellular division.</text>
</comment>
<keyword evidence="17" id="KW-1185">Reference proteome</keyword>
<dbReference type="InterPro" id="IPR004513">
    <property type="entry name" value="FtsX"/>
</dbReference>
<name>A0AAU9CNZ5_9GAMM</name>
<sequence length="306" mass="34151">MALKTYLRLHRQALLSSLEDLWRAPWMTAVTIGVIAVTLVLPLSFHLTLSQAQRLGGAFGSGRQVTLYLQPDLPAEKAQSLAARLRQEAAVAEVHLIGKDEALAQLREAGDFAAALDWLPDNPLPAVIEVTPKPAWSEEARLAGLIQRWRRWPGVEQIQWNQSWLRRFRAWLTLTRHAALALGAVLSLAVVLVVGNTVRLELEEHHEAIEVMGLLGATPGFIRRPFLYSGFWLGFLGGGAALAGVFLLYRLLYPYVVELARLYGSRFEPHFFSLGEILGIWLAVCLLTTAAAALVVSRHLWRLFRR</sequence>
<keyword evidence="8 13" id="KW-0812">Transmembrane</keyword>
<dbReference type="PIRSF" id="PIRSF003097">
    <property type="entry name" value="FtsX"/>
    <property type="match status" value="1"/>
</dbReference>
<feature type="transmembrane region" description="Helical" evidence="13">
    <location>
        <begin position="272"/>
        <end position="296"/>
    </location>
</feature>
<keyword evidence="9 13" id="KW-1133">Transmembrane helix</keyword>
<dbReference type="KEGG" id="meiy:MIN45_P1704"/>
<evidence type="ECO:0000256" key="4">
    <source>
        <dbReference type="ARBA" id="ARBA00021907"/>
    </source>
</evidence>
<dbReference type="PANTHER" id="PTHR47755">
    <property type="entry name" value="CELL DIVISION PROTEIN FTSX"/>
    <property type="match status" value="1"/>
</dbReference>
<proteinExistence type="inferred from homology"/>
<protein>
    <recommendedName>
        <fullName evidence="4 12">Cell division protein FtsX</fullName>
    </recommendedName>
</protein>
<evidence type="ECO:0000256" key="10">
    <source>
        <dbReference type="ARBA" id="ARBA00023136"/>
    </source>
</evidence>
<feature type="transmembrane region" description="Helical" evidence="13">
    <location>
        <begin position="231"/>
        <end position="252"/>
    </location>
</feature>
<evidence type="ECO:0000256" key="5">
    <source>
        <dbReference type="ARBA" id="ARBA00022475"/>
    </source>
</evidence>
<dbReference type="PANTHER" id="PTHR47755:SF1">
    <property type="entry name" value="CELL DIVISION PROTEIN FTSX"/>
    <property type="match status" value="1"/>
</dbReference>
<keyword evidence="6 12" id="KW-0997">Cell inner membrane</keyword>
<keyword evidence="5 12" id="KW-1003">Cell membrane</keyword>
<dbReference type="InterPro" id="IPR040690">
    <property type="entry name" value="FtsX_ECD"/>
</dbReference>
<keyword evidence="10 12" id="KW-0472">Membrane</keyword>
<reference evidence="17" key="1">
    <citation type="journal article" date="2024" name="Int. J. Syst. Evol. Microbiol.">
        <title>Methylomarinovum tepidoasis sp. nov., a moderately thermophilic methanotroph of the family Methylothermaceae isolated from a deep-sea hydrothermal field.</title>
        <authorList>
            <person name="Hirayama H."/>
            <person name="Takaki Y."/>
            <person name="Abe M."/>
            <person name="Miyazaki M."/>
            <person name="Uematsu K."/>
            <person name="Matsui Y."/>
            <person name="Takai K."/>
        </authorList>
    </citation>
    <scope>NUCLEOTIDE SEQUENCE [LARGE SCALE GENOMIC DNA]</scope>
    <source>
        <strain evidence="17">IN45</strain>
    </source>
</reference>
<evidence type="ECO:0000256" key="12">
    <source>
        <dbReference type="PIRNR" id="PIRNR003097"/>
    </source>
</evidence>
<dbReference type="GO" id="GO:0032153">
    <property type="term" value="C:cell division site"/>
    <property type="evidence" value="ECO:0007669"/>
    <property type="project" value="TreeGrafter"/>
</dbReference>
<comment type="subcellular location">
    <subcellularLocation>
        <location evidence="1">Cell inner membrane</location>
        <topology evidence="1">Multi-pass membrane protein</topology>
    </subcellularLocation>
</comment>
<keyword evidence="11 12" id="KW-0131">Cell cycle</keyword>
<evidence type="ECO:0000259" key="15">
    <source>
        <dbReference type="Pfam" id="PF18075"/>
    </source>
</evidence>
<comment type="subunit">
    <text evidence="3">Forms a membrane-associated complex with FtsE.</text>
</comment>
<feature type="transmembrane region" description="Helical" evidence="13">
    <location>
        <begin position="21"/>
        <end position="45"/>
    </location>
</feature>
<dbReference type="RefSeq" id="WP_286291643.1">
    <property type="nucleotide sequence ID" value="NZ_AP024718.1"/>
</dbReference>
<dbReference type="InterPro" id="IPR003838">
    <property type="entry name" value="ABC3_permease_C"/>
</dbReference>
<dbReference type="Pfam" id="PF02687">
    <property type="entry name" value="FtsX"/>
    <property type="match status" value="1"/>
</dbReference>